<evidence type="ECO:0000259" key="10">
    <source>
        <dbReference type="Pfam" id="PF21000"/>
    </source>
</evidence>
<dbReference type="SMART" id="SM01161">
    <property type="entry name" value="DUF1767"/>
    <property type="match status" value="1"/>
</dbReference>
<dbReference type="GO" id="GO:0000166">
    <property type="term" value="F:nucleotide binding"/>
    <property type="evidence" value="ECO:0007669"/>
    <property type="project" value="InterPro"/>
</dbReference>
<protein>
    <recommendedName>
        <fullName evidence="3">RecQ-mediated genome instability protein 1</fullName>
    </recommendedName>
</protein>
<keyword evidence="4" id="KW-0235">DNA replication</keyword>
<dbReference type="GO" id="GO:0000724">
    <property type="term" value="P:double-strand break repair via homologous recombination"/>
    <property type="evidence" value="ECO:0007669"/>
    <property type="project" value="TreeGrafter"/>
</dbReference>
<feature type="region of interest" description="Disordered" evidence="7">
    <location>
        <begin position="482"/>
        <end position="544"/>
    </location>
</feature>
<sequence length="806" mass="89077">MTLQDKTGAVASWLSSRHIHVLPEWTEACLEWIEGEYQGRNFSLEQLREVVYEQWLDSDLAEIATPCLPQGLAQHQKTTFQGVYTLQINSIQDVGSSAYSQLIKIKGKENENVSVTATQATQNKFEPKPTRLLMMEITDGHQKLQAMEYKPISTLTTETPPGTKILVQGSIDCRLGVLTLSGQMVKVLGGEVEALVEENAQDKLLARIIGTTLEDLPQQNGPRMPLSDGSANQMQAQRDHHTSQGSNQFNANINNSKNETMHSKDTKQGYMKPSQSSTSRNDNYTSHLSEGDGAMVDFEDDLDEDDLAALDEEIIREMKEAECEKKKLMKPKTEIVKKPQVPPDWSSDEEDIDPDMLNAIIDNLESQIESRNKAQKNIKNEKQDQTQFAKPSQPFSVVSNSTKTFQQSRKPVIGTSRSYMGSSSDLDTLSKNFSSAGKSGLSCTSISSGSSQNVKNSSSLRQSSMNTFLKAREVCDDVIREENPSRNSFNQFSSMDATSSSLKKPSKLSLSKKPKSPTQFASARSNVSSCSPSNTSVIDKSNSNSNFKPYIKQEVVSEEENRIIKTSIGTNPTPQASVFVKAETASVQPLRHETSKEKKGCIQKSPIGMPTPPIKPFSSSAAQPPKVAIATRISIDEDGEAAAKRRRLSSGSGSMQGAPFTYLAAVMDKILDPMEPFIFSIRGFIITLLSALSKEGNRWSLLVKINDGTSSLDVELGNEVLKQFIGFSVMEMKEMRAAAANASEEEQKDVERRQRNGLENCRKILVDLCGILTIEIIPGETPTVKSFRKVDREDCQQMKRCLQVTS</sequence>
<dbReference type="EMBL" id="JAIZAY010000016">
    <property type="protein sequence ID" value="KAJ8027240.1"/>
    <property type="molecule type" value="Genomic_DNA"/>
</dbReference>
<feature type="region of interest" description="Disordered" evidence="7">
    <location>
        <begin position="381"/>
        <end position="403"/>
    </location>
</feature>
<dbReference type="GO" id="GO:0031422">
    <property type="term" value="C:RecQ family helicase-topoisomerase III complex"/>
    <property type="evidence" value="ECO:0007669"/>
    <property type="project" value="TreeGrafter"/>
</dbReference>
<dbReference type="FunFam" id="2.40.50.770:FF:000002">
    <property type="entry name" value="recQ-mediated genome instability protein 1"/>
    <property type="match status" value="1"/>
</dbReference>
<evidence type="ECO:0000256" key="6">
    <source>
        <dbReference type="ARBA" id="ARBA00024977"/>
    </source>
</evidence>
<feature type="compositionally biased region" description="Polar residues" evidence="7">
    <location>
        <begin position="385"/>
        <end position="403"/>
    </location>
</feature>
<organism evidence="11 12">
    <name type="scientific">Holothuria leucospilota</name>
    <name type="common">Black long sea cucumber</name>
    <name type="synonym">Mertensiothuria leucospilota</name>
    <dbReference type="NCBI Taxonomy" id="206669"/>
    <lineage>
        <taxon>Eukaryota</taxon>
        <taxon>Metazoa</taxon>
        <taxon>Echinodermata</taxon>
        <taxon>Eleutherozoa</taxon>
        <taxon>Echinozoa</taxon>
        <taxon>Holothuroidea</taxon>
        <taxon>Aspidochirotacea</taxon>
        <taxon>Aspidochirotida</taxon>
        <taxon>Holothuriidae</taxon>
        <taxon>Holothuria</taxon>
    </lineage>
</organism>
<evidence type="ECO:0000256" key="1">
    <source>
        <dbReference type="ARBA" id="ARBA00004123"/>
    </source>
</evidence>
<dbReference type="Gene3D" id="1.10.8.1020">
    <property type="entry name" value="RecQ-mediated genome instability protein 1, N-terminal domain"/>
    <property type="match status" value="1"/>
</dbReference>
<dbReference type="AlphaFoldDB" id="A0A9Q0YT13"/>
<feature type="compositionally biased region" description="Low complexity" evidence="7">
    <location>
        <begin position="442"/>
        <end position="459"/>
    </location>
</feature>
<feature type="region of interest" description="Disordered" evidence="7">
    <location>
        <begin position="442"/>
        <end position="461"/>
    </location>
</feature>
<comment type="similarity">
    <text evidence="2">Belongs to the RMI1 family.</text>
</comment>
<dbReference type="InterPro" id="IPR042470">
    <property type="entry name" value="RMI1_N_C_sf"/>
</dbReference>
<evidence type="ECO:0000256" key="7">
    <source>
        <dbReference type="SAM" id="MobiDB-lite"/>
    </source>
</evidence>
<accession>A0A9Q0YT13</accession>
<evidence type="ECO:0000256" key="2">
    <source>
        <dbReference type="ARBA" id="ARBA00006395"/>
    </source>
</evidence>
<comment type="caution">
    <text evidence="11">The sequence shown here is derived from an EMBL/GenBank/DDBJ whole genome shotgun (WGS) entry which is preliminary data.</text>
</comment>
<feature type="compositionally biased region" description="Low complexity" evidence="7">
    <location>
        <begin position="521"/>
        <end position="537"/>
    </location>
</feature>
<dbReference type="PANTHER" id="PTHR14790">
    <property type="entry name" value="RECQ-MEDIATED GENOME INSTABILITY PROTEIN 1 RMI1"/>
    <property type="match status" value="1"/>
</dbReference>
<feature type="region of interest" description="Disordered" evidence="7">
    <location>
        <begin position="215"/>
        <end position="292"/>
    </location>
</feature>
<keyword evidence="5" id="KW-0539">Nucleus</keyword>
<dbReference type="InterPro" id="IPR049363">
    <property type="entry name" value="RMI1_N"/>
</dbReference>
<evidence type="ECO:0000256" key="4">
    <source>
        <dbReference type="ARBA" id="ARBA00022705"/>
    </source>
</evidence>
<feature type="compositionally biased region" description="Basic residues" evidence="7">
    <location>
        <begin position="504"/>
        <end position="515"/>
    </location>
</feature>
<dbReference type="GO" id="GO:0016604">
    <property type="term" value="C:nuclear body"/>
    <property type="evidence" value="ECO:0007669"/>
    <property type="project" value="TreeGrafter"/>
</dbReference>
<feature type="compositionally biased region" description="Polar residues" evidence="7">
    <location>
        <begin position="485"/>
        <end position="498"/>
    </location>
</feature>
<keyword evidence="12" id="KW-1185">Reference proteome</keyword>
<comment type="subcellular location">
    <subcellularLocation>
        <location evidence="1">Nucleus</location>
    </subcellularLocation>
</comment>
<dbReference type="Pfam" id="PF21000">
    <property type="entry name" value="RMI1_N_N"/>
    <property type="match status" value="1"/>
</dbReference>
<feature type="compositionally biased region" description="Polar residues" evidence="7">
    <location>
        <begin position="243"/>
        <end position="258"/>
    </location>
</feature>
<feature type="domain" description="RMI1 N-terminal" evidence="10">
    <location>
        <begin position="14"/>
        <end position="63"/>
    </location>
</feature>
<dbReference type="PANTHER" id="PTHR14790:SF15">
    <property type="entry name" value="RECQ-MEDIATED GENOME INSTABILITY PROTEIN 1"/>
    <property type="match status" value="1"/>
</dbReference>
<dbReference type="GO" id="GO:0000712">
    <property type="term" value="P:resolution of meiotic recombination intermediates"/>
    <property type="evidence" value="ECO:0007669"/>
    <property type="project" value="TreeGrafter"/>
</dbReference>
<name>A0A9Q0YT13_HOLLE</name>
<dbReference type="GO" id="GO:0006260">
    <property type="term" value="P:DNA replication"/>
    <property type="evidence" value="ECO:0007669"/>
    <property type="project" value="UniProtKB-KW"/>
</dbReference>
<dbReference type="Gene3D" id="2.40.50.510">
    <property type="match status" value="1"/>
</dbReference>
<evidence type="ECO:0000256" key="5">
    <source>
        <dbReference type="ARBA" id="ARBA00023242"/>
    </source>
</evidence>
<reference evidence="11" key="1">
    <citation type="submission" date="2021-10" db="EMBL/GenBank/DDBJ databases">
        <title>Tropical sea cucumber genome reveals ecological adaptation and Cuvierian tubules defense mechanism.</title>
        <authorList>
            <person name="Chen T."/>
        </authorList>
    </citation>
    <scope>NUCLEOTIDE SEQUENCE</scope>
    <source>
        <strain evidence="11">Nanhai2018</strain>
        <tissue evidence="11">Muscle</tissue>
    </source>
</reference>
<dbReference type="InterPro" id="IPR032199">
    <property type="entry name" value="RMI1_C"/>
</dbReference>
<feature type="compositionally biased region" description="Polar residues" evidence="7">
    <location>
        <begin position="273"/>
        <end position="288"/>
    </location>
</feature>
<comment type="function">
    <text evidence="6">Essential component of the RMI complex, a complex that plays an important role in the processing of homologous recombination intermediates to limit DNA crossover formation in cells. Promotes TOP3A binding to double Holliday junctions (DHJ) and hence stimulates TOP3A-mediated dissolution. Required for BLM phosphorylation during mitosis. Within the BLM complex, required for BLM and TOP3A stability.</text>
</comment>
<evidence type="ECO:0000259" key="9">
    <source>
        <dbReference type="Pfam" id="PF16099"/>
    </source>
</evidence>
<dbReference type="Pfam" id="PF16099">
    <property type="entry name" value="RMI1_C"/>
    <property type="match status" value="1"/>
</dbReference>
<evidence type="ECO:0000256" key="3">
    <source>
        <dbReference type="ARBA" id="ARBA00018987"/>
    </source>
</evidence>
<dbReference type="OrthoDB" id="341511at2759"/>
<dbReference type="Pfam" id="PF08585">
    <property type="entry name" value="RMI1_N_C"/>
    <property type="match status" value="1"/>
</dbReference>
<feature type="domain" description="RecQ mediated genome instability protein 1 OB-fold" evidence="8">
    <location>
        <begin position="68"/>
        <end position="202"/>
    </location>
</feature>
<dbReference type="Proteomes" id="UP001152320">
    <property type="component" value="Chromosome 16"/>
</dbReference>
<feature type="domain" description="RecQ-mediated genome instability protein 1 C-terminal OB-fold" evidence="9">
    <location>
        <begin position="658"/>
        <end position="800"/>
    </location>
</feature>
<gene>
    <name evidence="11" type="ORF">HOLleu_32330</name>
</gene>
<dbReference type="InterPro" id="IPR044881">
    <property type="entry name" value="RMI1_N_N_sf"/>
</dbReference>
<dbReference type="InterPro" id="IPR013894">
    <property type="entry name" value="RMI1_OB"/>
</dbReference>
<proteinExistence type="inferred from homology"/>
<dbReference type="Gene3D" id="2.40.50.770">
    <property type="entry name" value="RecQ-mediated genome instability protein Rmi1, C-terminal domain"/>
    <property type="match status" value="1"/>
</dbReference>
<evidence type="ECO:0000313" key="12">
    <source>
        <dbReference type="Proteomes" id="UP001152320"/>
    </source>
</evidence>
<evidence type="ECO:0000313" key="11">
    <source>
        <dbReference type="EMBL" id="KAJ8027240.1"/>
    </source>
</evidence>
<evidence type="ECO:0000259" key="8">
    <source>
        <dbReference type="Pfam" id="PF08585"/>
    </source>
</evidence>